<dbReference type="RefSeq" id="WP_344343003.1">
    <property type="nucleotide sequence ID" value="NZ_BAAAQT010000006.1"/>
</dbReference>
<comment type="function">
    <text evidence="6">Catalyzes the 2'-O-methylation of the ribose of cytidine 1402 (C1402) in 16S rRNA.</text>
</comment>
<evidence type="ECO:0000256" key="5">
    <source>
        <dbReference type="ARBA" id="ARBA00022691"/>
    </source>
</evidence>
<accession>A0ABN3ASJ5</accession>
<keyword evidence="1 6" id="KW-0963">Cytoplasm</keyword>
<dbReference type="CDD" id="cd11648">
    <property type="entry name" value="RsmI"/>
    <property type="match status" value="1"/>
</dbReference>
<comment type="caution">
    <text evidence="9">The sequence shown here is derived from an EMBL/GenBank/DDBJ whole genome shotgun (WGS) entry which is preliminary data.</text>
</comment>
<sequence>MLLVAATPIGNLGDATTRLREALATAPTIAAEDTRSAQRLLAGLGIEREERPRLVAVHEHTEDALAPELAEQAREHDVLLLTDAGMPTVSDPGYRLVQAAIAADVPVTVLPGPSAVLTALALSGLPTDRFAFDGFLPRKRGERQAALRALADERRTVVLFESPHRIADALADVDAVLGDRPVAVARELTKRFEEVRRGTAAELLPWAQEGVRGEIVLVIGGAEPAPSSLEDAVADVLARVEAGERMKDAAGAVAETTGRGRRELYDAALAARGPASRAPRPS</sequence>
<dbReference type="PANTHER" id="PTHR46111:SF1">
    <property type="entry name" value="RIBOSOMAL RNA SMALL SUBUNIT METHYLTRANSFERASE I"/>
    <property type="match status" value="1"/>
</dbReference>
<dbReference type="PIRSF" id="PIRSF005917">
    <property type="entry name" value="MTase_YraL"/>
    <property type="match status" value="1"/>
</dbReference>
<name>A0ABN3ASJ5_9MICO</name>
<feature type="domain" description="Tetrapyrrole methylase" evidence="7">
    <location>
        <begin position="2"/>
        <end position="203"/>
    </location>
</feature>
<dbReference type="HAMAP" id="MF_01877">
    <property type="entry name" value="16SrRNA_methyltr_I"/>
    <property type="match status" value="1"/>
</dbReference>
<dbReference type="InterPro" id="IPR035996">
    <property type="entry name" value="4pyrrol_Methylase_sf"/>
</dbReference>
<evidence type="ECO:0000313" key="10">
    <source>
        <dbReference type="Proteomes" id="UP001501599"/>
    </source>
</evidence>
<keyword evidence="3 6" id="KW-0489">Methyltransferase</keyword>
<comment type="similarity">
    <text evidence="6">Belongs to the methyltransferase superfamily. RsmI family.</text>
</comment>
<evidence type="ECO:0000256" key="6">
    <source>
        <dbReference type="HAMAP-Rule" id="MF_01877"/>
    </source>
</evidence>
<dbReference type="InterPro" id="IPR014776">
    <property type="entry name" value="4pyrrole_Mease_sub2"/>
</dbReference>
<evidence type="ECO:0000256" key="1">
    <source>
        <dbReference type="ARBA" id="ARBA00022490"/>
    </source>
</evidence>
<evidence type="ECO:0000259" key="8">
    <source>
        <dbReference type="Pfam" id="PF23016"/>
    </source>
</evidence>
<reference evidence="9 10" key="1">
    <citation type="journal article" date="2019" name="Int. J. Syst. Evol. Microbiol.">
        <title>The Global Catalogue of Microorganisms (GCM) 10K type strain sequencing project: providing services to taxonomists for standard genome sequencing and annotation.</title>
        <authorList>
            <consortium name="The Broad Institute Genomics Platform"/>
            <consortium name="The Broad Institute Genome Sequencing Center for Infectious Disease"/>
            <person name="Wu L."/>
            <person name="Ma J."/>
        </authorList>
    </citation>
    <scope>NUCLEOTIDE SEQUENCE [LARGE SCALE GENOMIC DNA]</scope>
    <source>
        <strain evidence="9 10">JCM 16026</strain>
    </source>
</reference>
<dbReference type="InterPro" id="IPR053910">
    <property type="entry name" value="RsmI_HTH"/>
</dbReference>
<feature type="domain" description="RsmI HTH" evidence="8">
    <location>
        <begin position="229"/>
        <end position="271"/>
    </location>
</feature>
<dbReference type="SUPFAM" id="SSF53790">
    <property type="entry name" value="Tetrapyrrole methylase"/>
    <property type="match status" value="1"/>
</dbReference>
<organism evidence="9 10">
    <name type="scientific">Agrococcus versicolor</name>
    <dbReference type="NCBI Taxonomy" id="501482"/>
    <lineage>
        <taxon>Bacteria</taxon>
        <taxon>Bacillati</taxon>
        <taxon>Actinomycetota</taxon>
        <taxon>Actinomycetes</taxon>
        <taxon>Micrococcales</taxon>
        <taxon>Microbacteriaceae</taxon>
        <taxon>Agrococcus</taxon>
    </lineage>
</organism>
<dbReference type="Gene3D" id="3.40.1010.10">
    <property type="entry name" value="Cobalt-precorrin-4 Transmethylase, Domain 1"/>
    <property type="match status" value="1"/>
</dbReference>
<evidence type="ECO:0000259" key="7">
    <source>
        <dbReference type="Pfam" id="PF00590"/>
    </source>
</evidence>
<evidence type="ECO:0000256" key="2">
    <source>
        <dbReference type="ARBA" id="ARBA00022552"/>
    </source>
</evidence>
<comment type="subcellular location">
    <subcellularLocation>
        <location evidence="6">Cytoplasm</location>
    </subcellularLocation>
</comment>
<gene>
    <name evidence="6 9" type="primary">rsmI</name>
    <name evidence="9" type="ORF">GCM10009846_19160</name>
</gene>
<proteinExistence type="inferred from homology"/>
<dbReference type="NCBIfam" id="TIGR00096">
    <property type="entry name" value="16S rRNA (cytidine(1402)-2'-O)-methyltransferase"/>
    <property type="match status" value="1"/>
</dbReference>
<evidence type="ECO:0000313" key="9">
    <source>
        <dbReference type="EMBL" id="GAA2174182.1"/>
    </source>
</evidence>
<evidence type="ECO:0000256" key="4">
    <source>
        <dbReference type="ARBA" id="ARBA00022679"/>
    </source>
</evidence>
<dbReference type="InterPro" id="IPR014777">
    <property type="entry name" value="4pyrrole_Mease_sub1"/>
</dbReference>
<dbReference type="Proteomes" id="UP001501599">
    <property type="component" value="Unassembled WGS sequence"/>
</dbReference>
<keyword evidence="5 6" id="KW-0949">S-adenosyl-L-methionine</keyword>
<dbReference type="Pfam" id="PF00590">
    <property type="entry name" value="TP_methylase"/>
    <property type="match status" value="1"/>
</dbReference>
<protein>
    <recommendedName>
        <fullName evidence="6">Ribosomal RNA small subunit methyltransferase I</fullName>
        <ecNumber evidence="6">2.1.1.198</ecNumber>
    </recommendedName>
    <alternativeName>
        <fullName evidence="6">16S rRNA 2'-O-ribose C1402 methyltransferase</fullName>
    </alternativeName>
    <alternativeName>
        <fullName evidence="6">rRNA (cytidine-2'-O-)-methyltransferase RsmI</fullName>
    </alternativeName>
</protein>
<keyword evidence="2 6" id="KW-0698">rRNA processing</keyword>
<keyword evidence="10" id="KW-1185">Reference proteome</keyword>
<dbReference type="Gene3D" id="3.30.950.10">
    <property type="entry name" value="Methyltransferase, Cobalt-precorrin-4 Transmethylase, Domain 2"/>
    <property type="match status" value="1"/>
</dbReference>
<dbReference type="InterPro" id="IPR008189">
    <property type="entry name" value="rRNA_ssu_MeTfrase_I"/>
</dbReference>
<dbReference type="EMBL" id="BAAAQT010000006">
    <property type="protein sequence ID" value="GAA2174182.1"/>
    <property type="molecule type" value="Genomic_DNA"/>
</dbReference>
<dbReference type="InterPro" id="IPR000878">
    <property type="entry name" value="4pyrrol_Mease"/>
</dbReference>
<dbReference type="Pfam" id="PF23016">
    <property type="entry name" value="RsmI_C"/>
    <property type="match status" value="1"/>
</dbReference>
<evidence type="ECO:0000256" key="3">
    <source>
        <dbReference type="ARBA" id="ARBA00022603"/>
    </source>
</evidence>
<comment type="catalytic activity">
    <reaction evidence="6">
        <text>cytidine(1402) in 16S rRNA + S-adenosyl-L-methionine = 2'-O-methylcytidine(1402) in 16S rRNA + S-adenosyl-L-homocysteine + H(+)</text>
        <dbReference type="Rhea" id="RHEA:42924"/>
        <dbReference type="Rhea" id="RHEA-COMP:10285"/>
        <dbReference type="Rhea" id="RHEA-COMP:10286"/>
        <dbReference type="ChEBI" id="CHEBI:15378"/>
        <dbReference type="ChEBI" id="CHEBI:57856"/>
        <dbReference type="ChEBI" id="CHEBI:59789"/>
        <dbReference type="ChEBI" id="CHEBI:74495"/>
        <dbReference type="ChEBI" id="CHEBI:82748"/>
        <dbReference type="EC" id="2.1.1.198"/>
    </reaction>
</comment>
<keyword evidence="4 6" id="KW-0808">Transferase</keyword>
<dbReference type="PANTHER" id="PTHR46111">
    <property type="entry name" value="RIBOSOMAL RNA SMALL SUBUNIT METHYLTRANSFERASE I"/>
    <property type="match status" value="1"/>
</dbReference>
<dbReference type="EC" id="2.1.1.198" evidence="6"/>